<dbReference type="EMBL" id="CP014145">
    <property type="protein sequence ID" value="AMB60304.1"/>
    <property type="molecule type" value="Genomic_DNA"/>
</dbReference>
<dbReference type="PANTHER" id="PTHR39639:SF1">
    <property type="entry name" value="DUF262 DOMAIN-CONTAINING PROTEIN"/>
    <property type="match status" value="1"/>
</dbReference>
<organism evidence="2 3">
    <name type="scientific">Microterricola viridarii</name>
    <dbReference type="NCBI Taxonomy" id="412690"/>
    <lineage>
        <taxon>Bacteria</taxon>
        <taxon>Bacillati</taxon>
        <taxon>Actinomycetota</taxon>
        <taxon>Actinomycetes</taxon>
        <taxon>Micrococcales</taxon>
        <taxon>Microbacteriaceae</taxon>
        <taxon>Microterricola</taxon>
    </lineage>
</organism>
<dbReference type="PANTHER" id="PTHR39639">
    <property type="entry name" value="CHROMOSOME 16, WHOLE GENOME SHOTGUN SEQUENCE"/>
    <property type="match status" value="1"/>
</dbReference>
<reference evidence="2 3" key="1">
    <citation type="journal article" date="2016" name="J. Biotechnol.">
        <title>First complete genome sequence of a species in the genus Microterricola, an extremophilic cold active enzyme producing bacterial strain ERGS5:02 isolated from Sikkim Himalaya.</title>
        <authorList>
            <person name="Himanshu"/>
            <person name="Swarnkar M.K."/>
            <person name="Singh D."/>
            <person name="Kumar R."/>
        </authorList>
    </citation>
    <scope>NUCLEOTIDE SEQUENCE [LARGE SCALE GENOMIC DNA]</scope>
    <source>
        <strain evidence="2 3">ERGS5:02</strain>
    </source>
</reference>
<dbReference type="InterPro" id="IPR004919">
    <property type="entry name" value="GmrSD_N"/>
</dbReference>
<dbReference type="RefSeq" id="WP_067232005.1">
    <property type="nucleotide sequence ID" value="NZ_CP014145.1"/>
</dbReference>
<proteinExistence type="predicted"/>
<evidence type="ECO:0000313" key="2">
    <source>
        <dbReference type="EMBL" id="AMB60304.1"/>
    </source>
</evidence>
<gene>
    <name evidence="2" type="ORF">AWU67_03110</name>
</gene>
<dbReference type="AlphaFoldDB" id="A0A109QXN9"/>
<dbReference type="OrthoDB" id="9787127at2"/>
<protein>
    <recommendedName>
        <fullName evidence="1">GmrSD restriction endonucleases N-terminal domain-containing protein</fullName>
    </recommendedName>
</protein>
<name>A0A109QXN9_9MICO</name>
<dbReference type="InterPro" id="IPR038461">
    <property type="entry name" value="Schlafen_AlbA_2_dom_sf"/>
</dbReference>
<evidence type="ECO:0000259" key="1">
    <source>
        <dbReference type="Pfam" id="PF03235"/>
    </source>
</evidence>
<evidence type="ECO:0000313" key="3">
    <source>
        <dbReference type="Proteomes" id="UP000058305"/>
    </source>
</evidence>
<accession>A0A109QXN9</accession>
<dbReference type="KEGG" id="mvd:AWU67_03110"/>
<dbReference type="Proteomes" id="UP000058305">
    <property type="component" value="Chromosome"/>
</dbReference>
<dbReference type="Pfam" id="PF03235">
    <property type="entry name" value="GmrSD_N"/>
    <property type="match status" value="1"/>
</dbReference>
<keyword evidence="3" id="KW-1185">Reference proteome</keyword>
<sequence>MPALDASPKVIQSIYAWHSEGKLFVNRRYQRKLVWTLHEKQKLIESISSQYPVPAILLAEREGGGFEIIDGVQRLFAIISFIENAYPALDGRHFDVSHFSTAQLRADEDKFEQTSEPNKFSQREVSMFLDYVMAITIMREASEAEIDDVFARINTYGHRLSDQERRQSGVQDDFSALVRELATTLRGDVSSDTLLLEEMPTISIDLPMSKHGYHVQAEDVFWVSHGILRATDLRDSLDEQYIADLAASIVGGAVIERSKSALDAIYDSTSDESARIEAALKVYGSERFSDEFNFCIDEIRTLCLTGSPKKLREILFSSPNTNGFPSVFAVVFFALHEVLVQEQNRIADYAGMKAALEGLSVHISAKATSFEKRRRHINLVKGLITPHVVPGEAPNIYGSQAIADIDGLIQRSKVEAAHYELKQGILTLAPSGRAIDEGMIPKLVRTICGIANNGKWSGSLLIGVTDKDEDAEKVGSLDGISPRRVGYRYVVGVQREAVFLGESAEAYFARIKHGIERSELTASLKADVLSAIDYHDYFGLGIIVISVPPQQGPSFVAGKAYWRKGDQTVEATPEEIVTIVQRFS</sequence>
<feature type="domain" description="GmrSD restriction endonucleases N-terminal" evidence="1">
    <location>
        <begin position="24"/>
        <end position="166"/>
    </location>
</feature>
<reference evidence="3" key="2">
    <citation type="submission" date="2016-01" db="EMBL/GenBank/DDBJ databases">
        <title>First complete genome sequence of a species in the genus Microterricola, an extremophilic cold active enzyme producing strain ERGS5:02 isolated from Sikkim Himalaya.</title>
        <authorList>
            <person name="Kumar R."/>
            <person name="Singh D."/>
            <person name="Swarnkar M.K."/>
        </authorList>
    </citation>
    <scope>NUCLEOTIDE SEQUENCE [LARGE SCALE GENOMIC DNA]</scope>
    <source>
        <strain evidence="3">ERGS5:02</strain>
    </source>
</reference>
<dbReference type="Gene3D" id="3.30.950.30">
    <property type="entry name" value="Schlafen, AAA domain"/>
    <property type="match status" value="1"/>
</dbReference>